<dbReference type="CDD" id="cd06261">
    <property type="entry name" value="TM_PBP2"/>
    <property type="match status" value="1"/>
</dbReference>
<keyword evidence="4 7" id="KW-0812">Transmembrane</keyword>
<dbReference type="InterPro" id="IPR035906">
    <property type="entry name" value="MetI-like_sf"/>
</dbReference>
<keyword evidence="6 7" id="KW-0472">Membrane</keyword>
<feature type="transmembrane region" description="Helical" evidence="7">
    <location>
        <begin position="33"/>
        <end position="55"/>
    </location>
</feature>
<evidence type="ECO:0000256" key="6">
    <source>
        <dbReference type="ARBA" id="ARBA00023136"/>
    </source>
</evidence>
<dbReference type="AlphaFoldDB" id="A0A1W7A089"/>
<evidence type="ECO:0000256" key="2">
    <source>
        <dbReference type="ARBA" id="ARBA00022448"/>
    </source>
</evidence>
<evidence type="ECO:0000259" key="8">
    <source>
        <dbReference type="PROSITE" id="PS50928"/>
    </source>
</evidence>
<feature type="transmembrane region" description="Helical" evidence="7">
    <location>
        <begin position="91"/>
        <end position="110"/>
    </location>
</feature>
<accession>A0A1W7A089</accession>
<dbReference type="OrthoDB" id="9799271at2"/>
<evidence type="ECO:0000256" key="1">
    <source>
        <dbReference type="ARBA" id="ARBA00004651"/>
    </source>
</evidence>
<keyword evidence="3" id="KW-1003">Cell membrane</keyword>
<proteinExistence type="inferred from homology"/>
<name>A0A1W7A089_9HYPH</name>
<dbReference type="KEGG" id="psin:CAK95_14910"/>
<dbReference type="InterPro" id="IPR000515">
    <property type="entry name" value="MetI-like"/>
</dbReference>
<dbReference type="PROSITE" id="PS50928">
    <property type="entry name" value="ABC_TM1"/>
    <property type="match status" value="1"/>
</dbReference>
<feature type="transmembrane region" description="Helical" evidence="7">
    <location>
        <begin position="67"/>
        <end position="85"/>
    </location>
</feature>
<comment type="similarity">
    <text evidence="7">Belongs to the binding-protein-dependent transport system permease family.</text>
</comment>
<evidence type="ECO:0000313" key="9">
    <source>
        <dbReference type="EMBL" id="ARQ02978.1"/>
    </source>
</evidence>
<keyword evidence="2 7" id="KW-0813">Transport</keyword>
<evidence type="ECO:0000313" key="10">
    <source>
        <dbReference type="Proteomes" id="UP000194137"/>
    </source>
</evidence>
<protein>
    <submittedName>
        <fullName evidence="9">ABC transporter permease</fullName>
    </submittedName>
</protein>
<reference evidence="9 10" key="1">
    <citation type="submission" date="2017-05" db="EMBL/GenBank/DDBJ databases">
        <title>Full genome sequence of Pseudorhodoplanes sinuspersici.</title>
        <authorList>
            <person name="Dastgheib S.M.M."/>
            <person name="Shavandi M."/>
            <person name="Tirandaz H."/>
        </authorList>
    </citation>
    <scope>NUCLEOTIDE SEQUENCE [LARGE SCALE GENOMIC DNA]</scope>
    <source>
        <strain evidence="9 10">RIPI110</strain>
    </source>
</reference>
<dbReference type="GO" id="GO:0005886">
    <property type="term" value="C:plasma membrane"/>
    <property type="evidence" value="ECO:0007669"/>
    <property type="project" value="UniProtKB-SubCell"/>
</dbReference>
<gene>
    <name evidence="9" type="ORF">CAK95_14910</name>
</gene>
<comment type="subcellular location">
    <subcellularLocation>
        <location evidence="1 7">Cell membrane</location>
        <topology evidence="1 7">Multi-pass membrane protein</topology>
    </subcellularLocation>
</comment>
<dbReference type="GO" id="GO:0055085">
    <property type="term" value="P:transmembrane transport"/>
    <property type="evidence" value="ECO:0007669"/>
    <property type="project" value="InterPro"/>
</dbReference>
<evidence type="ECO:0000256" key="5">
    <source>
        <dbReference type="ARBA" id="ARBA00022989"/>
    </source>
</evidence>
<feature type="domain" description="ABC transmembrane type-1" evidence="8">
    <location>
        <begin position="25"/>
        <end position="205"/>
    </location>
</feature>
<keyword evidence="10" id="KW-1185">Reference proteome</keyword>
<evidence type="ECO:0000256" key="7">
    <source>
        <dbReference type="RuleBase" id="RU363032"/>
    </source>
</evidence>
<keyword evidence="5 7" id="KW-1133">Transmembrane helix</keyword>
<dbReference type="Pfam" id="PF00528">
    <property type="entry name" value="BPD_transp_1"/>
    <property type="match status" value="1"/>
</dbReference>
<dbReference type="PANTHER" id="PTHR30151:SF0">
    <property type="entry name" value="ABC TRANSPORTER PERMEASE PROTEIN MJ0413-RELATED"/>
    <property type="match status" value="1"/>
</dbReference>
<dbReference type="EMBL" id="CP021112">
    <property type="protein sequence ID" value="ARQ02978.1"/>
    <property type="molecule type" value="Genomic_DNA"/>
</dbReference>
<dbReference type="Gene3D" id="1.10.3720.10">
    <property type="entry name" value="MetI-like"/>
    <property type="match status" value="1"/>
</dbReference>
<evidence type="ECO:0000256" key="4">
    <source>
        <dbReference type="ARBA" id="ARBA00022692"/>
    </source>
</evidence>
<dbReference type="PANTHER" id="PTHR30151">
    <property type="entry name" value="ALKANE SULFONATE ABC TRANSPORTER-RELATED, MEMBRANE SUBUNIT"/>
    <property type="match status" value="1"/>
</dbReference>
<dbReference type="SUPFAM" id="SSF161098">
    <property type="entry name" value="MetI-like"/>
    <property type="match status" value="1"/>
</dbReference>
<sequence length="223" mass="23841">MLASPSGIVAAFWTALADGTILQATWQTLATSLAGLFIGAVFGIWLGVLLGLAPIADRLLEFSIEALRPVPAVALIPIALLVFGFGFRMEIAIVAFAAFWPMVILTRAAVAGVEPRLLQVARALGFGIGARVRKIVLPAALPRIFVAFRLAAGIALIVAVTVEIAANPLGLGYNMILAQQTLRPELMLALLVWLGIVGWALNRLLLWSQKRLFGPAAMVRIER</sequence>
<dbReference type="STRING" id="1235591.CAK95_14910"/>
<feature type="transmembrane region" description="Helical" evidence="7">
    <location>
        <begin position="144"/>
        <end position="166"/>
    </location>
</feature>
<organism evidence="9 10">
    <name type="scientific">Pseudorhodoplanes sinuspersici</name>
    <dbReference type="NCBI Taxonomy" id="1235591"/>
    <lineage>
        <taxon>Bacteria</taxon>
        <taxon>Pseudomonadati</taxon>
        <taxon>Pseudomonadota</taxon>
        <taxon>Alphaproteobacteria</taxon>
        <taxon>Hyphomicrobiales</taxon>
        <taxon>Pseudorhodoplanes</taxon>
    </lineage>
</organism>
<dbReference type="Proteomes" id="UP000194137">
    <property type="component" value="Chromosome"/>
</dbReference>
<feature type="transmembrane region" description="Helical" evidence="7">
    <location>
        <begin position="186"/>
        <end position="206"/>
    </location>
</feature>
<evidence type="ECO:0000256" key="3">
    <source>
        <dbReference type="ARBA" id="ARBA00022475"/>
    </source>
</evidence>